<dbReference type="GO" id="GO:0005847">
    <property type="term" value="C:mRNA cleavage and polyadenylation specificity factor complex"/>
    <property type="evidence" value="ECO:0007669"/>
    <property type="project" value="TreeGrafter"/>
</dbReference>
<reference evidence="1 2" key="1">
    <citation type="submission" date="2016-03" db="EMBL/GenBank/DDBJ databases">
        <title>Choanephora cucurbitarum.</title>
        <authorList>
            <person name="Min B."/>
            <person name="Park H."/>
            <person name="Park J.-H."/>
            <person name="Shin H.-D."/>
            <person name="Choi I.-G."/>
        </authorList>
    </citation>
    <scope>NUCLEOTIDE SEQUENCE [LARGE SCALE GENOMIC DNA]</scope>
    <source>
        <strain evidence="1 2">KUS-F28377</strain>
    </source>
</reference>
<gene>
    <name evidence="1" type="ORF">A0J61_01821</name>
</gene>
<organism evidence="1 2">
    <name type="scientific">Choanephora cucurbitarum</name>
    <dbReference type="NCBI Taxonomy" id="101091"/>
    <lineage>
        <taxon>Eukaryota</taxon>
        <taxon>Fungi</taxon>
        <taxon>Fungi incertae sedis</taxon>
        <taxon>Mucoromycota</taxon>
        <taxon>Mucoromycotina</taxon>
        <taxon>Mucoromycetes</taxon>
        <taxon>Mucorales</taxon>
        <taxon>Mucorineae</taxon>
        <taxon>Choanephoraceae</taxon>
        <taxon>Choanephoroideae</taxon>
        <taxon>Choanephora</taxon>
    </lineage>
</organism>
<keyword evidence="2" id="KW-1185">Reference proteome</keyword>
<dbReference type="STRING" id="101091.A0A1C7NMN4"/>
<dbReference type="InterPro" id="IPR021850">
    <property type="entry name" value="Symplekin/Pta1"/>
</dbReference>
<protein>
    <submittedName>
        <fullName evidence="1">Uncharacterized protein</fullName>
    </submittedName>
</protein>
<dbReference type="EMBL" id="LUGH01000062">
    <property type="protein sequence ID" value="OBZ90139.1"/>
    <property type="molecule type" value="Genomic_DNA"/>
</dbReference>
<evidence type="ECO:0000313" key="1">
    <source>
        <dbReference type="EMBL" id="OBZ90139.1"/>
    </source>
</evidence>
<sequence length="261" mass="29546">MENTCWTNGIPTLDAKDRILTKLLLDAPELDDKVIEMVRQNLESVPERFVSCVSTLRSLVTNRPPIRFCALQVLLDLCINPNDKMRRTSIVAVKKWNSNQNDINDRVESFAVEALHILSQPKDIVMTEEEEEETGWTEKDVVRHAELYFVLCTKKPSLLKQLFLLYVEASEQVKEHIRSHMINMIKSIGMRSQDLVRLIKEFPSGSESLVIRILSILCESKSPTREIIAAVKAIAPLAEERSIDMSSISPILSGQSLSQGT</sequence>
<comment type="caution">
    <text evidence="1">The sequence shown here is derived from an EMBL/GenBank/DDBJ whole genome shotgun (WGS) entry which is preliminary data.</text>
</comment>
<accession>A0A1C7NMN4</accession>
<evidence type="ECO:0000313" key="2">
    <source>
        <dbReference type="Proteomes" id="UP000093000"/>
    </source>
</evidence>
<dbReference type="PANTHER" id="PTHR15245:SF20">
    <property type="entry name" value="SYMPLEKIN"/>
    <property type="match status" value="1"/>
</dbReference>
<proteinExistence type="predicted"/>
<name>A0A1C7NMN4_9FUNG</name>
<dbReference type="Proteomes" id="UP000093000">
    <property type="component" value="Unassembled WGS sequence"/>
</dbReference>
<dbReference type="AlphaFoldDB" id="A0A1C7NMN4"/>
<dbReference type="InParanoid" id="A0A1C7NMN4"/>
<dbReference type="OrthoDB" id="331600at2759"/>
<dbReference type="PANTHER" id="PTHR15245">
    <property type="entry name" value="SYMPLEKIN-RELATED"/>
    <property type="match status" value="1"/>
</dbReference>